<gene>
    <name evidence="1" type="ORF">GGD89_001023</name>
</gene>
<evidence type="ECO:0000313" key="1">
    <source>
        <dbReference type="EMBL" id="MBB4265404.1"/>
    </source>
</evidence>
<keyword evidence="2" id="KW-1185">Reference proteome</keyword>
<dbReference type="RefSeq" id="WP_184043034.1">
    <property type="nucleotide sequence ID" value="NZ_JACIGK010000006.1"/>
</dbReference>
<comment type="caution">
    <text evidence="1">The sequence shown here is derived from an EMBL/GenBank/DDBJ whole genome shotgun (WGS) entry which is preliminary data.</text>
</comment>
<dbReference type="Proteomes" id="UP000554286">
    <property type="component" value="Unassembled WGS sequence"/>
</dbReference>
<proteinExistence type="predicted"/>
<protein>
    <submittedName>
        <fullName evidence="1">Uncharacterized protein</fullName>
    </submittedName>
</protein>
<dbReference type="AlphaFoldDB" id="A0A7W6RBE7"/>
<organism evidence="1 2">
    <name type="scientific">Roseospira visakhapatnamensis</name>
    <dbReference type="NCBI Taxonomy" id="390880"/>
    <lineage>
        <taxon>Bacteria</taxon>
        <taxon>Pseudomonadati</taxon>
        <taxon>Pseudomonadota</taxon>
        <taxon>Alphaproteobacteria</taxon>
        <taxon>Rhodospirillales</taxon>
        <taxon>Rhodospirillaceae</taxon>
        <taxon>Roseospira</taxon>
    </lineage>
</organism>
<reference evidence="1 2" key="1">
    <citation type="submission" date="2020-08" db="EMBL/GenBank/DDBJ databases">
        <title>Genome sequencing of Purple Non-Sulfur Bacteria from various extreme environments.</title>
        <authorList>
            <person name="Mayer M."/>
        </authorList>
    </citation>
    <scope>NUCLEOTIDE SEQUENCE [LARGE SCALE GENOMIC DNA]</scope>
    <source>
        <strain evidence="1 2">JA131</strain>
    </source>
</reference>
<evidence type="ECO:0000313" key="2">
    <source>
        <dbReference type="Proteomes" id="UP000554286"/>
    </source>
</evidence>
<sequence length="116" mass="12782">MSMDHESAGSGRMDWDARRQAQHDRAFEVAQGLGEIPPWALTFMRLYAHPSRPSVEDVLADWPEDGTVPAPTADEAQDLIARLKAMRPARPAPRGLSPLPAISLRPFLDARSELAV</sequence>
<accession>A0A7W6RBE7</accession>
<dbReference type="EMBL" id="JACIGK010000006">
    <property type="protein sequence ID" value="MBB4265404.1"/>
    <property type="molecule type" value="Genomic_DNA"/>
</dbReference>
<name>A0A7W6RBE7_9PROT</name>